<dbReference type="KEGG" id="asr:WL1483_3544"/>
<organism evidence="1 2">
    <name type="scientific">Aeromonas schubertii</name>
    <dbReference type="NCBI Taxonomy" id="652"/>
    <lineage>
        <taxon>Bacteria</taxon>
        <taxon>Pseudomonadati</taxon>
        <taxon>Pseudomonadota</taxon>
        <taxon>Gammaproteobacteria</taxon>
        <taxon>Aeromonadales</taxon>
        <taxon>Aeromonadaceae</taxon>
        <taxon>Aeromonas</taxon>
    </lineage>
</organism>
<evidence type="ECO:0000313" key="1">
    <source>
        <dbReference type="EMBL" id="ALP42963.1"/>
    </source>
</evidence>
<dbReference type="Proteomes" id="UP000058114">
    <property type="component" value="Chromosome"/>
</dbReference>
<evidence type="ECO:0008006" key="3">
    <source>
        <dbReference type="Google" id="ProtNLM"/>
    </source>
</evidence>
<reference evidence="2" key="1">
    <citation type="submission" date="2015-10" db="EMBL/GenBank/DDBJ databases">
        <title>Complete Genome Sequence of Aeromonas schubertii strain WL1483.</title>
        <authorList>
            <person name="Liu L."/>
        </authorList>
    </citation>
    <scope>NUCLEOTIDE SEQUENCE [LARGE SCALE GENOMIC DNA]</scope>
    <source>
        <strain evidence="2">WL1483</strain>
    </source>
</reference>
<gene>
    <name evidence="1" type="ORF">WL1483_3544</name>
</gene>
<dbReference type="EMBL" id="CP013067">
    <property type="protein sequence ID" value="ALP42963.1"/>
    <property type="molecule type" value="Genomic_DNA"/>
</dbReference>
<dbReference type="Gene3D" id="1.25.40.10">
    <property type="entry name" value="Tetratricopeptide repeat domain"/>
    <property type="match status" value="1"/>
</dbReference>
<accession>A0A0S2SML8</accession>
<dbReference type="Pfam" id="PF13374">
    <property type="entry name" value="TPR_10"/>
    <property type="match status" value="1"/>
</dbReference>
<dbReference type="PATRIC" id="fig|652.5.peg.3360"/>
<name>A0A0S2SML8_9GAMM</name>
<sequence length="300" mass="34322">MEPANPESPMNGIPDFMACWDYTQPAATAERFLALLPQLTESGDLQALLELKTQLARTHSLCSQFDEAHTLLDEVEQGLTDATPRARLRCLLERGRSFNSAGRRSEALPCFEKAWQLALKHHEDALAVDAAHMMAIALPSAEQIRWHQQAITLAERSKEEGAQRWLPSLWNNLSWTLFDQGRLDEAMTLQHKCLDWHEAHERVKQAFIARWSIGRILREQGKSDEAWVSQLALQEAMDEAGQAPDGYLFEELGELALLRQDPEVNSEEFFARAWFLLSQEEWLVREAPERLARLKRLAKL</sequence>
<proteinExistence type="predicted"/>
<dbReference type="AlphaFoldDB" id="A0A0S2SML8"/>
<dbReference type="SUPFAM" id="SSF48452">
    <property type="entry name" value="TPR-like"/>
    <property type="match status" value="1"/>
</dbReference>
<reference evidence="1 2" key="2">
    <citation type="journal article" date="2016" name="Genome Announc.">
        <title>Complete Genome Sequence of the Highly Virulent Aeromonas schubertii Strain WL1483, Isolated from Diseased Snakehead Fish (Channa argus) in China.</title>
        <authorList>
            <person name="Liu L."/>
            <person name="Li N."/>
            <person name="Zhang D."/>
            <person name="Fu X."/>
            <person name="Shi C."/>
            <person name="Lin Q."/>
            <person name="Hao G."/>
        </authorList>
    </citation>
    <scope>NUCLEOTIDE SEQUENCE [LARGE SCALE GENOMIC DNA]</scope>
    <source>
        <strain evidence="1 2">WL1483</strain>
    </source>
</reference>
<evidence type="ECO:0000313" key="2">
    <source>
        <dbReference type="Proteomes" id="UP000058114"/>
    </source>
</evidence>
<dbReference type="InterPro" id="IPR011990">
    <property type="entry name" value="TPR-like_helical_dom_sf"/>
</dbReference>
<protein>
    <recommendedName>
        <fullName evidence="3">Tetratricopeptide repeat protein</fullName>
    </recommendedName>
</protein>